<dbReference type="EMBL" id="UINC01199280">
    <property type="protein sequence ID" value="SVE17630.1"/>
    <property type="molecule type" value="Genomic_DNA"/>
</dbReference>
<name>A0A383BCV9_9ZZZZ</name>
<evidence type="ECO:0000256" key="1">
    <source>
        <dbReference type="ARBA" id="ARBA00022729"/>
    </source>
</evidence>
<reference evidence="2" key="1">
    <citation type="submission" date="2018-05" db="EMBL/GenBank/DDBJ databases">
        <authorList>
            <person name="Lanie J.A."/>
            <person name="Ng W.-L."/>
            <person name="Kazmierczak K.M."/>
            <person name="Andrzejewski T.M."/>
            <person name="Davidsen T.M."/>
            <person name="Wayne K.J."/>
            <person name="Tettelin H."/>
            <person name="Glass J.I."/>
            <person name="Rusch D."/>
            <person name="Podicherti R."/>
            <person name="Tsui H.-C.T."/>
            <person name="Winkler M.E."/>
        </authorList>
    </citation>
    <scope>NUCLEOTIDE SEQUENCE</scope>
</reference>
<dbReference type="Pfam" id="PF13517">
    <property type="entry name" value="FG-GAP_3"/>
    <property type="match status" value="1"/>
</dbReference>
<proteinExistence type="predicted"/>
<dbReference type="SUPFAM" id="SSF69318">
    <property type="entry name" value="Integrin alpha N-terminal domain"/>
    <property type="match status" value="1"/>
</dbReference>
<evidence type="ECO:0008006" key="3">
    <source>
        <dbReference type="Google" id="ProtNLM"/>
    </source>
</evidence>
<dbReference type="InterPro" id="IPR013517">
    <property type="entry name" value="FG-GAP"/>
</dbReference>
<gene>
    <name evidence="2" type="ORF">METZ01_LOCUS470484</name>
</gene>
<dbReference type="InterPro" id="IPR028994">
    <property type="entry name" value="Integrin_alpha_N"/>
</dbReference>
<accession>A0A383BCV9</accession>
<keyword evidence="1" id="KW-0732">Signal</keyword>
<dbReference type="AlphaFoldDB" id="A0A383BCV9"/>
<organism evidence="2">
    <name type="scientific">marine metagenome</name>
    <dbReference type="NCBI Taxonomy" id="408172"/>
    <lineage>
        <taxon>unclassified sequences</taxon>
        <taxon>metagenomes</taxon>
        <taxon>ecological metagenomes</taxon>
    </lineage>
</organism>
<protein>
    <recommendedName>
        <fullName evidence="3">VCBS repeat-containing protein</fullName>
    </recommendedName>
</protein>
<dbReference type="PANTHER" id="PTHR44103:SF1">
    <property type="entry name" value="PROPROTEIN CONVERTASE P"/>
    <property type="match status" value="1"/>
</dbReference>
<sequence>MVNNLNFKEHLIDDTLIYVYGISSVDLTGNGFLDLIAVETNIGLYWYENDGNGNFSKHVIHEKPGEWLERHTIADINNDGKPEIIFVDNIGGSLLWFEFDGDPRDKKSWKYHYVSEREFPSAYNVTAGDINNDGQLELAASAYVHGGNRFSWFERSKGSWTQHLIEENIPETRTVEFADFTNNGFLDLLG</sequence>
<dbReference type="Gene3D" id="2.130.10.130">
    <property type="entry name" value="Integrin alpha, N-terminal"/>
    <property type="match status" value="1"/>
</dbReference>
<evidence type="ECO:0000313" key="2">
    <source>
        <dbReference type="EMBL" id="SVE17630.1"/>
    </source>
</evidence>
<dbReference type="PANTHER" id="PTHR44103">
    <property type="entry name" value="PROPROTEIN CONVERTASE P"/>
    <property type="match status" value="1"/>
</dbReference>
<feature type="non-terminal residue" evidence="2">
    <location>
        <position position="190"/>
    </location>
</feature>